<comment type="caution">
    <text evidence="2">The sequence shown here is derived from an EMBL/GenBank/DDBJ whole genome shotgun (WGS) entry which is preliminary data.</text>
</comment>
<dbReference type="Proteomes" id="UP000759256">
    <property type="component" value="Unassembled WGS sequence"/>
</dbReference>
<proteinExistence type="predicted"/>
<name>A0A921IDT1_9LACO</name>
<protein>
    <submittedName>
        <fullName evidence="2">DUF4065 domain-containing protein</fullName>
    </submittedName>
</protein>
<dbReference type="AlphaFoldDB" id="A0A921IDT1"/>
<feature type="domain" description="Antitoxin SocA-like Panacea" evidence="1">
    <location>
        <begin position="32"/>
        <end position="140"/>
    </location>
</feature>
<evidence type="ECO:0000259" key="1">
    <source>
        <dbReference type="Pfam" id="PF13274"/>
    </source>
</evidence>
<evidence type="ECO:0000313" key="3">
    <source>
        <dbReference type="Proteomes" id="UP000759256"/>
    </source>
</evidence>
<dbReference type="Pfam" id="PF13274">
    <property type="entry name" value="SocA_Panacea"/>
    <property type="match status" value="1"/>
</dbReference>
<accession>A0A921IDT1</accession>
<dbReference type="InterPro" id="IPR025272">
    <property type="entry name" value="SocA_Panacea"/>
</dbReference>
<organism evidence="2 3">
    <name type="scientific">Ligilactobacillus salivarius</name>
    <dbReference type="NCBI Taxonomy" id="1624"/>
    <lineage>
        <taxon>Bacteria</taxon>
        <taxon>Bacillati</taxon>
        <taxon>Bacillota</taxon>
        <taxon>Bacilli</taxon>
        <taxon>Lactobacillales</taxon>
        <taxon>Lactobacillaceae</taxon>
        <taxon>Ligilactobacillus</taxon>
    </lineage>
</organism>
<evidence type="ECO:0000313" key="2">
    <source>
        <dbReference type="EMBL" id="HJG16315.1"/>
    </source>
</evidence>
<dbReference type="EMBL" id="DYVK01000091">
    <property type="protein sequence ID" value="HJG16315.1"/>
    <property type="molecule type" value="Genomic_DNA"/>
</dbReference>
<gene>
    <name evidence="2" type="ORF">K8V06_09310</name>
</gene>
<reference evidence="2" key="2">
    <citation type="submission" date="2021-09" db="EMBL/GenBank/DDBJ databases">
        <authorList>
            <person name="Gilroy R."/>
        </authorList>
    </citation>
    <scope>NUCLEOTIDE SEQUENCE</scope>
    <source>
        <strain evidence="2">CHK189-29639</strain>
    </source>
</reference>
<dbReference type="RefSeq" id="WP_095761281.1">
    <property type="nucleotide sequence ID" value="NZ_CP089851.1"/>
</dbReference>
<sequence length="176" mass="20552">MERFELQNPFAVANFIIKIAMEKDNPVTNLKLQKIMFFLQGYSLSKYEAPLINGNFSKWRYGPVEEDVYRNFKNNGAIPITYEYKVANIKDGIIHVHTVKMDNNILNSNVVNDFKKIVGRLVAIEPWKLVEMTHSHSSWKDYVDEINVHKAKDYTDEEIKECFIDNKKLIIGEYDG</sequence>
<reference evidence="2" key="1">
    <citation type="journal article" date="2021" name="PeerJ">
        <title>Extensive microbial diversity within the chicken gut microbiome revealed by metagenomics and culture.</title>
        <authorList>
            <person name="Gilroy R."/>
            <person name="Ravi A."/>
            <person name="Getino M."/>
            <person name="Pursley I."/>
            <person name="Horton D.L."/>
            <person name="Alikhan N.F."/>
            <person name="Baker D."/>
            <person name="Gharbi K."/>
            <person name="Hall N."/>
            <person name="Watson M."/>
            <person name="Adriaenssens E.M."/>
            <person name="Foster-Nyarko E."/>
            <person name="Jarju S."/>
            <person name="Secka A."/>
            <person name="Antonio M."/>
            <person name="Oren A."/>
            <person name="Chaudhuri R.R."/>
            <person name="La Ragione R."/>
            <person name="Hildebrand F."/>
            <person name="Pallen M.J."/>
        </authorList>
    </citation>
    <scope>NUCLEOTIDE SEQUENCE</scope>
    <source>
        <strain evidence="2">CHK189-29639</strain>
    </source>
</reference>